<feature type="domain" description="FPL" evidence="4">
    <location>
        <begin position="60"/>
        <end position="207"/>
    </location>
</feature>
<dbReference type="GO" id="GO:0007034">
    <property type="term" value="P:vacuolar transport"/>
    <property type="evidence" value="ECO:0007669"/>
    <property type="project" value="TreeGrafter"/>
</dbReference>
<dbReference type="InterPro" id="IPR045820">
    <property type="entry name" value="CLEC16A/TT9_C"/>
</dbReference>
<evidence type="ECO:0000313" key="7">
    <source>
        <dbReference type="Proteomes" id="UP000215902"/>
    </source>
</evidence>
<dbReference type="GO" id="GO:0016197">
    <property type="term" value="P:endosomal transport"/>
    <property type="evidence" value="ECO:0007669"/>
    <property type="project" value="TreeGrafter"/>
</dbReference>
<evidence type="ECO:0000259" key="4">
    <source>
        <dbReference type="Pfam" id="PF09758"/>
    </source>
</evidence>
<dbReference type="PANTHER" id="PTHR21481">
    <property type="entry name" value="PROTEIN CLEC16A"/>
    <property type="match status" value="1"/>
</dbReference>
<sequence length="1210" mass="124331">RPDLALMFSRSGKGGGFFSSGQLWKSKNPHSLEYLKYLYGVLCKNQNVTEQNRSLVVEALRSMSETLIWGDQNDDTVFDFFLEKSLLSFFLNYMKQKSGQFICVQLLQTLSILFENISKESSVYYLLSNNHVNSIICQKFDFNDEEVMAYYISFLKTLSLKLNKHTIHFFYNEHTNDFALYTEAIKFFNHPESMVRIAVRTITLNVYRVDDKAMMRYIREKSAGPYFSNLVWVMGSHALEMDACIRSDHTARARLADLVSEHLDQLHYIGDVLRLGIEALNATLTDYLVDGLLLPLTVRSLLGGDPSSASTSVGVNRSLAAYLLAHLYLAVHHPPLCRRLLDAALTGLAACRNREFVRPAESLAEALDKRAGRPRPGIRVGQDGSVQRQGSLPDEEAAATADLASSSEDGSGGDTFEDALDDVPHQLAQTPQSGSLLEALLSALEAAANSADSVDADSFALHSLGLLHSLARSPGLHGQSIERVVSGSAGRLAEALLKLLASACQGNSRIRLATAELAAELIDRLAASENAEIAGSMRQQALLGSVNQASTLGAQLRFRSGDDLFLDLFEDELARLKPVNLELLLMDSSLLLAPAATPMSGIDDFARRLPCGEVERSRRSVRLFLTVRRLYQRLASPPGVSDADLPLGGPAEPVRVADSLDLNNSDLIGCRVEREAGRPVERRFLVVDAVRHQAMLVEPDSRRLGWGVVKFVGYLQHVEAASDREDSRCLHVTFHNPGTAPYGGPRPPLLAAKFIFDDHIRCMAARQRLVKGRQHVRREKSVRLAALLGLAPANSASAASTHAAAASASTAAAAATRPRREKRLSASRNSAAASPPASLVGRPSRASGSAAATAAATATFTETCLLSPAEADRIDLFVEQAASEAAAATVSKCTVDPKGDTACNGVSLASKANATAAAPSSSPAASNADAAAAAPSSNADAAAAAPSSNADAAAAAPSSNADAAAAAPSSSPAASNADAAASAPSNNDDAAAAASSSNADAAAAAPSSSPAASNADAAAAAPSSSPAASNADAAASAPSNNDDAAAAASSSNADAAAAAPSSSPAASNADAAAAAPSSSPAASNADAAAAAPSSSPAASNADAAASAPSNNDDAAAAASSSNADAAAAAPSSSPAASNADAAAAAPSSSPAASNADAAAAAPSNNDDAAAAASSSNADAAAAAPSSSPAASNADAAAAAPSSSRAASSEN</sequence>
<protein>
    <submittedName>
        <fullName evidence="6">Uncharacterized protein</fullName>
    </submittedName>
</protein>
<comment type="caution">
    <text evidence="6">The sequence shown here is derived from an EMBL/GenBank/DDBJ whole genome shotgun (WGS) entry which is preliminary data.</text>
</comment>
<feature type="domain" description="CLEC16A/TT9 C-terminal" evidence="5">
    <location>
        <begin position="252"/>
        <end position="347"/>
    </location>
</feature>
<reference evidence="6 7" key="1">
    <citation type="submission" date="2017-06" db="EMBL/GenBank/DDBJ databases">
        <title>A platform for efficient transgenesis in Macrostomum lignano, a flatworm model organism for stem cell research.</title>
        <authorList>
            <person name="Berezikov E."/>
        </authorList>
    </citation>
    <scope>NUCLEOTIDE SEQUENCE [LARGE SCALE GENOMIC DNA]</scope>
    <source>
        <strain evidence="6">DV1</strain>
        <tissue evidence="6">Whole organism</tissue>
    </source>
</reference>
<dbReference type="STRING" id="282301.A0A267ESA8"/>
<dbReference type="GO" id="GO:0006914">
    <property type="term" value="P:autophagy"/>
    <property type="evidence" value="ECO:0007669"/>
    <property type="project" value="UniProtKB-KW"/>
</dbReference>
<comment type="similarity">
    <text evidence="1">Belongs to the CLEC16A/gop-1 family.</text>
</comment>
<name>A0A267ESA8_9PLAT</name>
<gene>
    <name evidence="6" type="ORF">BOX15_Mlig030861g1</name>
</gene>
<evidence type="ECO:0000256" key="2">
    <source>
        <dbReference type="ARBA" id="ARBA00023006"/>
    </source>
</evidence>
<evidence type="ECO:0000256" key="1">
    <source>
        <dbReference type="ARBA" id="ARBA00006441"/>
    </source>
</evidence>
<accession>A0A267ESA8</accession>
<dbReference type="AlphaFoldDB" id="A0A267ESA8"/>
<dbReference type="EMBL" id="NIVC01001751">
    <property type="protein sequence ID" value="PAA64433.1"/>
    <property type="molecule type" value="Genomic_DNA"/>
</dbReference>
<feature type="non-terminal residue" evidence="6">
    <location>
        <position position="1"/>
    </location>
</feature>
<evidence type="ECO:0000256" key="3">
    <source>
        <dbReference type="SAM" id="MobiDB-lite"/>
    </source>
</evidence>
<feature type="compositionally biased region" description="Low complexity" evidence="3">
    <location>
        <begin position="826"/>
        <end position="839"/>
    </location>
</feature>
<dbReference type="Proteomes" id="UP000215902">
    <property type="component" value="Unassembled WGS sequence"/>
</dbReference>
<dbReference type="PANTHER" id="PTHR21481:SF0">
    <property type="entry name" value="PROTEIN CLEC16A"/>
    <property type="match status" value="1"/>
</dbReference>
<proteinExistence type="inferred from homology"/>
<dbReference type="InterPro" id="IPR019155">
    <property type="entry name" value="CLEC16A/TT9_N"/>
</dbReference>
<dbReference type="Pfam" id="PF19439">
    <property type="entry name" value="CLEC16A_C"/>
    <property type="match status" value="2"/>
</dbReference>
<keyword evidence="2" id="KW-0072">Autophagy</keyword>
<dbReference type="InterPro" id="IPR039272">
    <property type="entry name" value="CLEC16A/TT9"/>
</dbReference>
<dbReference type="OrthoDB" id="294052at2759"/>
<dbReference type="Pfam" id="PF09758">
    <property type="entry name" value="FPL"/>
    <property type="match status" value="1"/>
</dbReference>
<feature type="domain" description="CLEC16A/TT9 C-terminal" evidence="5">
    <location>
        <begin position="448"/>
        <end position="941"/>
    </location>
</feature>
<dbReference type="GO" id="GO:0005770">
    <property type="term" value="C:late endosome"/>
    <property type="evidence" value="ECO:0007669"/>
    <property type="project" value="TreeGrafter"/>
</dbReference>
<evidence type="ECO:0000259" key="5">
    <source>
        <dbReference type="Pfam" id="PF19439"/>
    </source>
</evidence>
<feature type="region of interest" description="Disordered" evidence="3">
    <location>
        <begin position="963"/>
        <end position="1210"/>
    </location>
</feature>
<feature type="region of interest" description="Disordered" evidence="3">
    <location>
        <begin position="810"/>
        <end position="845"/>
    </location>
</feature>
<dbReference type="GO" id="GO:0005794">
    <property type="term" value="C:Golgi apparatus"/>
    <property type="evidence" value="ECO:0007669"/>
    <property type="project" value="TreeGrafter"/>
</dbReference>
<evidence type="ECO:0000313" key="6">
    <source>
        <dbReference type="EMBL" id="PAA64433.1"/>
    </source>
</evidence>
<feature type="region of interest" description="Disordered" evidence="3">
    <location>
        <begin position="367"/>
        <end position="419"/>
    </location>
</feature>
<organism evidence="6 7">
    <name type="scientific">Macrostomum lignano</name>
    <dbReference type="NCBI Taxonomy" id="282301"/>
    <lineage>
        <taxon>Eukaryota</taxon>
        <taxon>Metazoa</taxon>
        <taxon>Spiralia</taxon>
        <taxon>Lophotrochozoa</taxon>
        <taxon>Platyhelminthes</taxon>
        <taxon>Rhabditophora</taxon>
        <taxon>Macrostomorpha</taxon>
        <taxon>Macrostomida</taxon>
        <taxon>Macrostomidae</taxon>
        <taxon>Macrostomum</taxon>
    </lineage>
</organism>
<keyword evidence="7" id="KW-1185">Reference proteome</keyword>
<dbReference type="GO" id="GO:1901096">
    <property type="term" value="P:regulation of autophagosome maturation"/>
    <property type="evidence" value="ECO:0007669"/>
    <property type="project" value="TreeGrafter"/>
</dbReference>